<dbReference type="OrthoDB" id="2208330at2759"/>
<protein>
    <submittedName>
        <fullName evidence="1">Uncharacterized protein</fullName>
    </submittedName>
</protein>
<reference evidence="1 2" key="1">
    <citation type="submission" date="2014-09" db="EMBL/GenBank/DDBJ databases">
        <authorList>
            <person name="Ellenberger Sabrina"/>
        </authorList>
    </citation>
    <scope>NUCLEOTIDE SEQUENCE [LARGE SCALE GENOMIC DNA]</scope>
    <source>
        <strain evidence="1 2">CBS 412.66</strain>
    </source>
</reference>
<dbReference type="Proteomes" id="UP000054107">
    <property type="component" value="Unassembled WGS sequence"/>
</dbReference>
<dbReference type="AlphaFoldDB" id="A0A0B7N1U8"/>
<proteinExistence type="predicted"/>
<name>A0A0B7N1U8_9FUNG</name>
<evidence type="ECO:0000313" key="2">
    <source>
        <dbReference type="Proteomes" id="UP000054107"/>
    </source>
</evidence>
<organism evidence="1 2">
    <name type="scientific">Parasitella parasitica</name>
    <dbReference type="NCBI Taxonomy" id="35722"/>
    <lineage>
        <taxon>Eukaryota</taxon>
        <taxon>Fungi</taxon>
        <taxon>Fungi incertae sedis</taxon>
        <taxon>Mucoromycota</taxon>
        <taxon>Mucoromycotina</taxon>
        <taxon>Mucoromycetes</taxon>
        <taxon>Mucorales</taxon>
        <taxon>Mucorineae</taxon>
        <taxon>Mucoraceae</taxon>
        <taxon>Parasitella</taxon>
    </lineage>
</organism>
<dbReference type="STRING" id="35722.A0A0B7N1U8"/>
<accession>A0A0B7N1U8</accession>
<dbReference type="EMBL" id="LN727601">
    <property type="protein sequence ID" value="CEP12276.1"/>
    <property type="molecule type" value="Genomic_DNA"/>
</dbReference>
<keyword evidence="2" id="KW-1185">Reference proteome</keyword>
<evidence type="ECO:0000313" key="1">
    <source>
        <dbReference type="EMBL" id="CEP12276.1"/>
    </source>
</evidence>
<sequence length="170" mass="19530">MSRNRQAPFAWLKYIDNHFINGNTVTFQRAWSDHFYLSCQLRLYPSADASSTSTVGRGLWRAHPLLATDSTFRRQLHRALSGRVLTPDPTLSAAQKWEELKRTTATVPKHFSRRKTSTLKRAEALLHKKNLAFSSNCLRILLCNRFSLHNCPLWRLSLPPSSNTMLKHGL</sequence>
<gene>
    <name evidence="1" type="primary">PARPA_06210.1 scaffold 21360</name>
</gene>